<evidence type="ECO:0000259" key="3">
    <source>
        <dbReference type="Pfam" id="PF17177"/>
    </source>
</evidence>
<dbReference type="Pfam" id="PF17177">
    <property type="entry name" value="PPR_long"/>
    <property type="match status" value="1"/>
</dbReference>
<feature type="repeat" description="PPR" evidence="2">
    <location>
        <begin position="267"/>
        <end position="301"/>
    </location>
</feature>
<dbReference type="PANTHER" id="PTHR46935">
    <property type="entry name" value="OS01G0674700 PROTEIN"/>
    <property type="match status" value="1"/>
</dbReference>
<dbReference type="InterPro" id="IPR002885">
    <property type="entry name" value="PPR_rpt"/>
</dbReference>
<evidence type="ECO:0000313" key="5">
    <source>
        <dbReference type="Proteomes" id="UP001418222"/>
    </source>
</evidence>
<accession>A0AAP0B911</accession>
<dbReference type="InterPro" id="IPR033443">
    <property type="entry name" value="PROP1-like_PPR_dom"/>
</dbReference>
<dbReference type="GO" id="GO:0009507">
    <property type="term" value="C:chloroplast"/>
    <property type="evidence" value="ECO:0007669"/>
    <property type="project" value="TreeGrafter"/>
</dbReference>
<name>A0AAP0B911_9ASPA</name>
<gene>
    <name evidence="4" type="primary">DG1</name>
    <name evidence="4" type="ORF">KSP39_PZI015290</name>
</gene>
<keyword evidence="1" id="KW-0677">Repeat</keyword>
<evidence type="ECO:0000256" key="1">
    <source>
        <dbReference type="ARBA" id="ARBA00022737"/>
    </source>
</evidence>
<proteinExistence type="predicted"/>
<protein>
    <submittedName>
        <fullName evidence="4">Pentatricopeptide repeat-containing protein</fullName>
    </submittedName>
</protein>
<dbReference type="AlphaFoldDB" id="A0AAP0B911"/>
<dbReference type="NCBIfam" id="TIGR00756">
    <property type="entry name" value="PPR"/>
    <property type="match status" value="2"/>
</dbReference>
<dbReference type="Pfam" id="PF13812">
    <property type="entry name" value="PPR_3"/>
    <property type="match status" value="1"/>
</dbReference>
<dbReference type="PANTHER" id="PTHR46935:SF2">
    <property type="entry name" value="PENTACOTRIPEPTIDE-REPEAT REGION OF PRORP DOMAIN-CONTAINING PROTEIN"/>
    <property type="match status" value="1"/>
</dbReference>
<feature type="repeat" description="PPR" evidence="2">
    <location>
        <begin position="388"/>
        <end position="422"/>
    </location>
</feature>
<dbReference type="Proteomes" id="UP001418222">
    <property type="component" value="Unassembled WGS sequence"/>
</dbReference>
<sequence length="815" mass="93792">MEAFPAAISGRFASIPSRPDGKDFEPKTEVIKQRLIRKGVVPTPKILHTLRKKEVQKYLRRSNRLALREETSPLTESQSKALEEDALFRNAAAEYRAVRAELDGRSDLKRELLGRPWKRPRRTDMVMLGGKSEDSVEMKLQSENLKELRQVFKERNEGVLRCFLDDDDVDRIEDAGENMMTDMKWRNSVERMTDDEKIHLLSRRLSSTNLSIQDWKFSRIMKHSGLLFSEMCMLEIIEELGALRNWRQALSVVKWVYNQQEYKNCKSRFVHTKLLSVLGRERRPREALKIFNEMREDGQIYPDMPAYHSIAVTLGQAGLVEELVHIIECMRQKPSKKLKNMNRKNWDPCLVPDIIIFNAVLNACIPSRQWKGVSWVLQQMRICGLRPTETTYGLAMEVMLKTRKYDHVHKFFKKMRERGLSPKALSYKVLVRTFWEEGNVDQAVATVRDMERRGVVGIPSVYYELACCLCNKGRWLDATMEVEKLKRLPHTKPMEITFTGMILASLDGGYSNECISIYEYMKEHCDPNIGTINAMLKVYGRSDMFAKAKELFESIKNMRSGAEDFGELKVLKSDSYTFASMLESSASACQWEFFEYVYKEMVFSGYKLDMCTHSWLLVQASKAGKWHLLEHAFDAALESGEMPHISLFTEMLCQLIIRRNTDRIIILLNGMAHASVKISESQWTSLLQKNKDRLSLDALRGLLTQLHCSNLVTEQPITDLLRSLEFLCGCTAPLASPQNILADNSTLQEKKERAGDLCLTAKHCEQREEIPVDDYVLDQLCGDVGNNNISSMVPTAADILQSWKDERSKNGIFIF</sequence>
<dbReference type="Pfam" id="PF01535">
    <property type="entry name" value="PPR"/>
    <property type="match status" value="1"/>
</dbReference>
<reference evidence="4 5" key="1">
    <citation type="journal article" date="2022" name="Nat. Plants">
        <title>Genomes of leafy and leafless Platanthera orchids illuminate the evolution of mycoheterotrophy.</title>
        <authorList>
            <person name="Li M.H."/>
            <person name="Liu K.W."/>
            <person name="Li Z."/>
            <person name="Lu H.C."/>
            <person name="Ye Q.L."/>
            <person name="Zhang D."/>
            <person name="Wang J.Y."/>
            <person name="Li Y.F."/>
            <person name="Zhong Z.M."/>
            <person name="Liu X."/>
            <person name="Yu X."/>
            <person name="Liu D.K."/>
            <person name="Tu X.D."/>
            <person name="Liu B."/>
            <person name="Hao Y."/>
            <person name="Liao X.Y."/>
            <person name="Jiang Y.T."/>
            <person name="Sun W.H."/>
            <person name="Chen J."/>
            <person name="Chen Y.Q."/>
            <person name="Ai Y."/>
            <person name="Zhai J.W."/>
            <person name="Wu S.S."/>
            <person name="Zhou Z."/>
            <person name="Hsiao Y.Y."/>
            <person name="Wu W.L."/>
            <person name="Chen Y.Y."/>
            <person name="Lin Y.F."/>
            <person name="Hsu J.L."/>
            <person name="Li C.Y."/>
            <person name="Wang Z.W."/>
            <person name="Zhao X."/>
            <person name="Zhong W.Y."/>
            <person name="Ma X.K."/>
            <person name="Ma L."/>
            <person name="Huang J."/>
            <person name="Chen G.Z."/>
            <person name="Huang M.Z."/>
            <person name="Huang L."/>
            <person name="Peng D.H."/>
            <person name="Luo Y.B."/>
            <person name="Zou S.Q."/>
            <person name="Chen S.P."/>
            <person name="Lan S."/>
            <person name="Tsai W.C."/>
            <person name="Van de Peer Y."/>
            <person name="Liu Z.J."/>
        </authorList>
    </citation>
    <scope>NUCLEOTIDE SEQUENCE [LARGE SCALE GENOMIC DNA]</scope>
    <source>
        <strain evidence="4">Lor287</strain>
    </source>
</reference>
<dbReference type="InterPro" id="IPR011990">
    <property type="entry name" value="TPR-like_helical_dom_sf"/>
</dbReference>
<dbReference type="GO" id="GO:0009658">
    <property type="term" value="P:chloroplast organization"/>
    <property type="evidence" value="ECO:0007669"/>
    <property type="project" value="InterPro"/>
</dbReference>
<organism evidence="4 5">
    <name type="scientific">Platanthera zijinensis</name>
    <dbReference type="NCBI Taxonomy" id="2320716"/>
    <lineage>
        <taxon>Eukaryota</taxon>
        <taxon>Viridiplantae</taxon>
        <taxon>Streptophyta</taxon>
        <taxon>Embryophyta</taxon>
        <taxon>Tracheophyta</taxon>
        <taxon>Spermatophyta</taxon>
        <taxon>Magnoliopsida</taxon>
        <taxon>Liliopsida</taxon>
        <taxon>Asparagales</taxon>
        <taxon>Orchidaceae</taxon>
        <taxon>Orchidoideae</taxon>
        <taxon>Orchideae</taxon>
        <taxon>Orchidinae</taxon>
        <taxon>Platanthera</taxon>
    </lineage>
</organism>
<evidence type="ECO:0000256" key="2">
    <source>
        <dbReference type="PROSITE-ProRule" id="PRU00708"/>
    </source>
</evidence>
<dbReference type="Gene3D" id="1.25.40.10">
    <property type="entry name" value="Tetratricopeptide repeat domain"/>
    <property type="match status" value="4"/>
</dbReference>
<feature type="repeat" description="PPR" evidence="2">
    <location>
        <begin position="353"/>
        <end position="387"/>
    </location>
</feature>
<feature type="domain" description="PROP1-like PPR" evidence="3">
    <location>
        <begin position="356"/>
        <end position="455"/>
    </location>
</feature>
<evidence type="ECO:0000313" key="4">
    <source>
        <dbReference type="EMBL" id="KAK8933849.1"/>
    </source>
</evidence>
<dbReference type="PROSITE" id="PS51375">
    <property type="entry name" value="PPR"/>
    <property type="match status" value="3"/>
</dbReference>
<comment type="caution">
    <text evidence="4">The sequence shown here is derived from an EMBL/GenBank/DDBJ whole genome shotgun (WGS) entry which is preliminary data.</text>
</comment>
<dbReference type="InterPro" id="IPR044645">
    <property type="entry name" value="DG1/EMB2279-like"/>
</dbReference>
<keyword evidence="5" id="KW-1185">Reference proteome</keyword>
<dbReference type="EMBL" id="JBBWWQ010000013">
    <property type="protein sequence ID" value="KAK8933849.1"/>
    <property type="molecule type" value="Genomic_DNA"/>
</dbReference>